<keyword evidence="3" id="KW-0378">Hydrolase</keyword>
<dbReference type="InterPro" id="IPR050282">
    <property type="entry name" value="Cycloisomerase_2"/>
</dbReference>
<dbReference type="GO" id="GO:0017057">
    <property type="term" value="F:6-phosphogluconolactonase activity"/>
    <property type="evidence" value="ECO:0007669"/>
    <property type="project" value="UniProtKB-EC"/>
</dbReference>
<dbReference type="AlphaFoldDB" id="A0A5B9QXM7"/>
<dbReference type="EMBL" id="CP042914">
    <property type="protein sequence ID" value="QEG42762.1"/>
    <property type="molecule type" value="Genomic_DNA"/>
</dbReference>
<evidence type="ECO:0000256" key="1">
    <source>
        <dbReference type="ARBA" id="ARBA00005564"/>
    </source>
</evidence>
<organism evidence="3 4">
    <name type="scientific">Roseimaritima ulvae</name>
    <dbReference type="NCBI Taxonomy" id="980254"/>
    <lineage>
        <taxon>Bacteria</taxon>
        <taxon>Pseudomonadati</taxon>
        <taxon>Planctomycetota</taxon>
        <taxon>Planctomycetia</taxon>
        <taxon>Pirellulales</taxon>
        <taxon>Pirellulaceae</taxon>
        <taxon>Roseimaritima</taxon>
    </lineage>
</organism>
<keyword evidence="4" id="KW-1185">Reference proteome</keyword>
<name>A0A5B9QXM7_9BACT</name>
<dbReference type="EC" id="3.1.1.31" evidence="3"/>
<sequence length="384" mass="41120">MPFPVPVLFGGLVLAGLLCGVTSAQTVDVWFGTTTPRGGLSKGIYHANFDSETGKLSKPTLAAEISSPGFLTRHPKLPILYSVGAVDGEASVVAYAIAEGDGAALEKINAQPIGDGGAAHLSTDATGSVLLTAQYGGGSTALFPLANDGHILPRQQLEKHSGGSGIVDRRQDAPHAHWTGHSPDNRFAFVPDLGMDKVVIWRLHAETSPPRIEPHGFGVCPPGSGPRHMKFHPNGKRIYVLNELSLSVTVFDYDPQAGTMEPLQTVETLSEAQKAGESFNSASEIRVHPSGRFVYTANRGHDTITVFRVDPQSDLLTLVEQEPIRGGWPRNFALDPSGRWLLAAGRDSHTVAVFAIDPEGGQLTYTRQMAMVPSPICVLFDRHK</sequence>
<dbReference type="InterPro" id="IPR019405">
    <property type="entry name" value="Lactonase_7-beta_prop"/>
</dbReference>
<reference evidence="3 4" key="1">
    <citation type="submission" date="2019-08" db="EMBL/GenBank/DDBJ databases">
        <title>Deep-cultivation of Planctomycetes and their phenomic and genomic characterization uncovers novel biology.</title>
        <authorList>
            <person name="Wiegand S."/>
            <person name="Jogler M."/>
            <person name="Boedeker C."/>
            <person name="Pinto D."/>
            <person name="Vollmers J."/>
            <person name="Rivas-Marin E."/>
            <person name="Kohn T."/>
            <person name="Peeters S.H."/>
            <person name="Heuer A."/>
            <person name="Rast P."/>
            <person name="Oberbeckmann S."/>
            <person name="Bunk B."/>
            <person name="Jeske O."/>
            <person name="Meyerdierks A."/>
            <person name="Storesund J.E."/>
            <person name="Kallscheuer N."/>
            <person name="Luecker S."/>
            <person name="Lage O.M."/>
            <person name="Pohl T."/>
            <person name="Merkel B.J."/>
            <person name="Hornburger P."/>
            <person name="Mueller R.-W."/>
            <person name="Bruemmer F."/>
            <person name="Labrenz M."/>
            <person name="Spormann A.M."/>
            <person name="Op den Camp H."/>
            <person name="Overmann J."/>
            <person name="Amann R."/>
            <person name="Jetten M.S.M."/>
            <person name="Mascher T."/>
            <person name="Medema M.H."/>
            <person name="Devos D.P."/>
            <person name="Kaster A.-K."/>
            <person name="Ovreas L."/>
            <person name="Rohde M."/>
            <person name="Galperin M.Y."/>
            <person name="Jogler C."/>
        </authorList>
    </citation>
    <scope>NUCLEOTIDE SEQUENCE [LARGE SCALE GENOMIC DNA]</scope>
    <source>
        <strain evidence="3 4">UC8</strain>
    </source>
</reference>
<accession>A0A5B9QXM7</accession>
<gene>
    <name evidence="3" type="primary">pgl_4</name>
    <name evidence="3" type="ORF">UC8_48040</name>
</gene>
<keyword evidence="2" id="KW-0119">Carbohydrate metabolism</keyword>
<proteinExistence type="inferred from homology"/>
<dbReference type="InterPro" id="IPR015943">
    <property type="entry name" value="WD40/YVTN_repeat-like_dom_sf"/>
</dbReference>
<dbReference type="GO" id="GO:0006006">
    <property type="term" value="P:glucose metabolic process"/>
    <property type="evidence" value="ECO:0007669"/>
    <property type="project" value="UniProtKB-KW"/>
</dbReference>
<dbReference type="SUPFAM" id="SSF51004">
    <property type="entry name" value="C-terminal (heme d1) domain of cytochrome cd1-nitrite reductase"/>
    <property type="match status" value="1"/>
</dbReference>
<dbReference type="RefSeq" id="WP_238388558.1">
    <property type="nucleotide sequence ID" value="NZ_CP042914.1"/>
</dbReference>
<dbReference type="GO" id="GO:0005829">
    <property type="term" value="C:cytosol"/>
    <property type="evidence" value="ECO:0007669"/>
    <property type="project" value="TreeGrafter"/>
</dbReference>
<dbReference type="PANTHER" id="PTHR30344">
    <property type="entry name" value="6-PHOSPHOGLUCONOLACTONASE-RELATED"/>
    <property type="match status" value="1"/>
</dbReference>
<dbReference type="InterPro" id="IPR011048">
    <property type="entry name" value="Haem_d1_sf"/>
</dbReference>
<dbReference type="FunFam" id="2.130.10.10:FF:000306">
    <property type="entry name" value="3-carboxymuconate cyclase"/>
    <property type="match status" value="1"/>
</dbReference>
<keyword evidence="2" id="KW-0313">Glucose metabolism</keyword>
<dbReference type="Gene3D" id="2.130.10.10">
    <property type="entry name" value="YVTN repeat-like/Quinoprotein amine dehydrogenase"/>
    <property type="match status" value="1"/>
</dbReference>
<evidence type="ECO:0000313" key="4">
    <source>
        <dbReference type="Proteomes" id="UP000325286"/>
    </source>
</evidence>
<dbReference type="Pfam" id="PF10282">
    <property type="entry name" value="Lactonase"/>
    <property type="match status" value="1"/>
</dbReference>
<dbReference type="PANTHER" id="PTHR30344:SF1">
    <property type="entry name" value="6-PHOSPHOGLUCONOLACTONASE"/>
    <property type="match status" value="1"/>
</dbReference>
<dbReference type="Proteomes" id="UP000325286">
    <property type="component" value="Chromosome"/>
</dbReference>
<dbReference type="KEGG" id="rul:UC8_48040"/>
<protein>
    <submittedName>
        <fullName evidence="3">6-phosphogluconolactonase</fullName>
        <ecNumber evidence="3">3.1.1.31</ecNumber>
    </submittedName>
</protein>
<comment type="similarity">
    <text evidence="1">Belongs to the cycloisomerase 2 family.</text>
</comment>
<evidence type="ECO:0000313" key="3">
    <source>
        <dbReference type="EMBL" id="QEG42762.1"/>
    </source>
</evidence>
<evidence type="ECO:0000256" key="2">
    <source>
        <dbReference type="ARBA" id="ARBA00022526"/>
    </source>
</evidence>